<feature type="region of interest" description="Disordered" evidence="4">
    <location>
        <begin position="848"/>
        <end position="912"/>
    </location>
</feature>
<dbReference type="Pfam" id="PF00072">
    <property type="entry name" value="Response_reg"/>
    <property type="match status" value="1"/>
</dbReference>
<dbReference type="PANTHER" id="PTHR45339">
    <property type="entry name" value="HYBRID SIGNAL TRANSDUCTION HISTIDINE KINASE J"/>
    <property type="match status" value="1"/>
</dbReference>
<feature type="domain" description="Response regulatory" evidence="5">
    <location>
        <begin position="1050"/>
        <end position="1207"/>
    </location>
</feature>
<gene>
    <name evidence="6" type="ORF">Hypma_002058</name>
</gene>
<accession>A0A369J4S0</accession>
<feature type="region of interest" description="Disordered" evidence="4">
    <location>
        <begin position="779"/>
        <end position="811"/>
    </location>
</feature>
<keyword evidence="2" id="KW-0902">Two-component regulatory system</keyword>
<organism evidence="6 7">
    <name type="scientific">Hypsizygus marmoreus</name>
    <name type="common">White beech mushroom</name>
    <name type="synonym">Agaricus marmoreus</name>
    <dbReference type="NCBI Taxonomy" id="39966"/>
    <lineage>
        <taxon>Eukaryota</taxon>
        <taxon>Fungi</taxon>
        <taxon>Dikarya</taxon>
        <taxon>Basidiomycota</taxon>
        <taxon>Agaricomycotina</taxon>
        <taxon>Agaricomycetes</taxon>
        <taxon>Agaricomycetidae</taxon>
        <taxon>Agaricales</taxon>
        <taxon>Tricholomatineae</taxon>
        <taxon>Lyophyllaceae</taxon>
        <taxon>Hypsizygus</taxon>
    </lineage>
</organism>
<evidence type="ECO:0000259" key="5">
    <source>
        <dbReference type="PROSITE" id="PS50110"/>
    </source>
</evidence>
<feature type="compositionally biased region" description="Polar residues" evidence="4">
    <location>
        <begin position="109"/>
        <end position="137"/>
    </location>
</feature>
<evidence type="ECO:0000313" key="7">
    <source>
        <dbReference type="Proteomes" id="UP000076154"/>
    </source>
</evidence>
<feature type="region of interest" description="Disordered" evidence="4">
    <location>
        <begin position="98"/>
        <end position="230"/>
    </location>
</feature>
<dbReference type="EMBL" id="LUEZ02000120">
    <property type="protein sequence ID" value="RDB17021.1"/>
    <property type="molecule type" value="Genomic_DNA"/>
</dbReference>
<keyword evidence="1 3" id="KW-0597">Phosphoprotein</keyword>
<dbReference type="Proteomes" id="UP000076154">
    <property type="component" value="Unassembled WGS sequence"/>
</dbReference>
<sequence>MVARSYFRGKGDKRNEWSDIATASPPAKVSRLISSVLHSHSLPSLISLWHPLRPHRPSSPRATQSYRFCLLEASPVAMNAPKLPAVRLPRNGGECVTPDGVTIELPPSNKFSVSWPSETHPTTTPPASERANLSFSEADSETSDGDSGNERRDSSDQHDTQETTPTVRLKHQRSETLRPPPFPRFSRALSMPLPSQLGYLRNPYRSDPSSPHKEPLSTPITPDSSPDSSRLHELSIELADSVQMMIQTMLQITPPQLLDSAKEQFSACSLSVPTPSMSAMLTSMKNLNYISANMAGLCSERQTPLVDPSDVNAPPPVAPAIHTDFDLGEMLQSIGDSLSGAAAQSEVDLVLYHGDDIGLRHVLVRGDESGISYVLSHVVRQVLGTAEPGDSIVLGLLIGPLDTKAGSQVPSPDDEFPPSSLGLESEDPLSCTIRISHRYGTASLLPNDNDPSIPCRPRPTFSTLLLRRLLHHIGATLTPDLPPPKLFPDGRSCDFTLMLERGALSVTNTPIIGQLADEDPGPGEPSVEQLTLFAEGLKGKRVTLYANAKGPFAQHLTSYLTAWGMDLTHVSLDGEVDGLVEVPPSPTISTMPPPAGLPPTYFSLKTEASSSGSCNKAGNADPSFIFIDDDVEVLKERLHVLRAGHPYPLNLNPRKRPSLAARPRSSPQIARTLGQTQSVHLSPTAIIVVHFTSLANFKKIKDIIQSVLASHAGSTAPLPEVMIIPKPVGPRRFLTALHTAVTKPLVDPFFQAIATSPVSPGVHPNGSFFHSYHIPESKKTPASVNTNLRPSPKTNRPAGSRSNSDRSTKSSAKDLIDLSTQPHPPSPLAMSDNVEYFSEAATQLGASPSSGLVIQSPDGQPAGIFFHPRGKTQRNPSSQSMERDKGHLFVSPSTLQGRRSSSRLSSGGPDSSMQAISFSSLHSAAVSPSLAVEAWTAASPSVRAAARKPTSPRTEEGAKQSQGASSSSAAGTSSSSPPRRSTAMGEAGRKQTPSGSPRVENVPAATPRTGAPRRAMLENSTSASPSVSASASKNKKGKASADGHIVPPISVLIVDDNPINQTILSTFMKKKKIKYEVASNGQEAVQKWRSGGFHLILMDIQMPIMDGIQATKEIRRLEQTNAAAGYPPGTPSDEQRSPLRTPSDTSSTDATRSTSTSSPYRSSVIIVALTASSLQSDRVAALAAGCNDFLTKPVSLLWLNNKIIEWGSIKALQMWADLRPDAMSNMVSEQAAQARNVADRLHVPQGRNTPSPSRPGSGDSQPLAGTPGNMGVMSVSSTTFWSRDRPDGPPAAFWGHLEGPSPPPSTKTLNEFAQDLAQGGRHGSLAPPISLTAVASAMDASDALQSPDSTPDDEDDLRHSTPSQSDGAFPVPVPVPR</sequence>
<evidence type="ECO:0000256" key="3">
    <source>
        <dbReference type="PROSITE-ProRule" id="PRU00169"/>
    </source>
</evidence>
<name>A0A369J4S0_HYPMA</name>
<dbReference type="CDD" id="cd17546">
    <property type="entry name" value="REC_hyHK_CKI1_RcsC-like"/>
    <property type="match status" value="1"/>
</dbReference>
<dbReference type="GO" id="GO:0000156">
    <property type="term" value="F:phosphorelay response regulator activity"/>
    <property type="evidence" value="ECO:0007669"/>
    <property type="project" value="UniProtKB-ARBA"/>
</dbReference>
<dbReference type="PANTHER" id="PTHR45339:SF1">
    <property type="entry name" value="HYBRID SIGNAL TRANSDUCTION HISTIDINE KINASE J"/>
    <property type="match status" value="1"/>
</dbReference>
<feature type="compositionally biased region" description="Low complexity" evidence="4">
    <location>
        <begin position="960"/>
        <end position="983"/>
    </location>
</feature>
<dbReference type="SUPFAM" id="SSF52172">
    <property type="entry name" value="CheY-like"/>
    <property type="match status" value="1"/>
</dbReference>
<dbReference type="InterPro" id="IPR001789">
    <property type="entry name" value="Sig_transdc_resp-reg_receiver"/>
</dbReference>
<dbReference type="InterPro" id="IPR011006">
    <property type="entry name" value="CheY-like_superfamily"/>
</dbReference>
<dbReference type="STRING" id="39966.A0A369J4S0"/>
<reference evidence="6" key="1">
    <citation type="submission" date="2018-04" db="EMBL/GenBank/DDBJ databases">
        <title>Whole genome sequencing of Hypsizygus marmoreus.</title>
        <authorList>
            <person name="Choi I.-G."/>
            <person name="Min B."/>
            <person name="Kim J.-G."/>
            <person name="Kim S."/>
            <person name="Oh Y.-L."/>
            <person name="Kong W.-S."/>
            <person name="Park H."/>
            <person name="Jeong J."/>
            <person name="Song E.-S."/>
        </authorList>
    </citation>
    <scope>NUCLEOTIDE SEQUENCE [LARGE SCALE GENOMIC DNA]</scope>
    <source>
        <strain evidence="6">51987-8</strain>
    </source>
</reference>
<feature type="compositionally biased region" description="Polar residues" evidence="4">
    <location>
        <begin position="780"/>
        <end position="794"/>
    </location>
</feature>
<evidence type="ECO:0000256" key="4">
    <source>
        <dbReference type="SAM" id="MobiDB-lite"/>
    </source>
</evidence>
<feature type="modified residue" description="4-aspartylphosphate" evidence="3">
    <location>
        <position position="1099"/>
    </location>
</feature>
<protein>
    <recommendedName>
        <fullName evidence="5">Response regulatory domain-containing protein</fullName>
    </recommendedName>
</protein>
<feature type="region of interest" description="Disordered" evidence="4">
    <location>
        <begin position="1121"/>
        <end position="1157"/>
    </location>
</feature>
<keyword evidence="7" id="KW-1185">Reference proteome</keyword>
<feature type="region of interest" description="Disordered" evidence="4">
    <location>
        <begin position="941"/>
        <end position="1041"/>
    </location>
</feature>
<feature type="compositionally biased region" description="Low complexity" evidence="4">
    <location>
        <begin position="1003"/>
        <end position="1032"/>
    </location>
</feature>
<dbReference type="Gene3D" id="3.40.50.2300">
    <property type="match status" value="1"/>
</dbReference>
<feature type="compositionally biased region" description="Low complexity" evidence="4">
    <location>
        <begin position="1140"/>
        <end position="1157"/>
    </location>
</feature>
<feature type="compositionally biased region" description="Low complexity" evidence="4">
    <location>
        <begin position="216"/>
        <end position="228"/>
    </location>
</feature>
<evidence type="ECO:0000256" key="2">
    <source>
        <dbReference type="ARBA" id="ARBA00023012"/>
    </source>
</evidence>
<dbReference type="SMART" id="SM00448">
    <property type="entry name" value="REC"/>
    <property type="match status" value="1"/>
</dbReference>
<evidence type="ECO:0000313" key="6">
    <source>
        <dbReference type="EMBL" id="RDB17021.1"/>
    </source>
</evidence>
<dbReference type="PROSITE" id="PS50110">
    <property type="entry name" value="RESPONSE_REGULATORY"/>
    <property type="match status" value="1"/>
</dbReference>
<comment type="caution">
    <text evidence="6">The sequence shown here is derived from an EMBL/GenBank/DDBJ whole genome shotgun (WGS) entry which is preliminary data.</text>
</comment>
<feature type="region of interest" description="Disordered" evidence="4">
    <location>
        <begin position="1243"/>
        <end position="1306"/>
    </location>
</feature>
<feature type="compositionally biased region" description="Low complexity" evidence="4">
    <location>
        <begin position="897"/>
        <end position="912"/>
    </location>
</feature>
<dbReference type="OrthoDB" id="21225at2759"/>
<evidence type="ECO:0000256" key="1">
    <source>
        <dbReference type="ARBA" id="ARBA00022553"/>
    </source>
</evidence>
<dbReference type="FunFam" id="3.40.50.2300:FF:000146">
    <property type="entry name" value="Putative two-component response regulator SSK1p"/>
    <property type="match status" value="1"/>
</dbReference>
<dbReference type="InParanoid" id="A0A369J4S0"/>
<feature type="region of interest" description="Disordered" evidence="4">
    <location>
        <begin position="405"/>
        <end position="425"/>
    </location>
</feature>
<proteinExistence type="predicted"/>
<feature type="compositionally biased region" description="Basic and acidic residues" evidence="4">
    <location>
        <begin position="148"/>
        <end position="161"/>
    </location>
</feature>
<feature type="region of interest" description="Disordered" evidence="4">
    <location>
        <begin position="1336"/>
        <end position="1377"/>
    </location>
</feature>